<evidence type="ECO:0000256" key="1">
    <source>
        <dbReference type="SAM" id="Phobius"/>
    </source>
</evidence>
<proteinExistence type="predicted"/>
<protein>
    <submittedName>
        <fullName evidence="2">Uncharacterized protein</fullName>
    </submittedName>
</protein>
<evidence type="ECO:0000313" key="2">
    <source>
        <dbReference type="EMBL" id="PRQ49970.1"/>
    </source>
</evidence>
<organism evidence="2 3">
    <name type="scientific">Rosa chinensis</name>
    <name type="common">China rose</name>
    <dbReference type="NCBI Taxonomy" id="74649"/>
    <lineage>
        <taxon>Eukaryota</taxon>
        <taxon>Viridiplantae</taxon>
        <taxon>Streptophyta</taxon>
        <taxon>Embryophyta</taxon>
        <taxon>Tracheophyta</taxon>
        <taxon>Spermatophyta</taxon>
        <taxon>Magnoliopsida</taxon>
        <taxon>eudicotyledons</taxon>
        <taxon>Gunneridae</taxon>
        <taxon>Pentapetalae</taxon>
        <taxon>rosids</taxon>
        <taxon>fabids</taxon>
        <taxon>Rosales</taxon>
        <taxon>Rosaceae</taxon>
        <taxon>Rosoideae</taxon>
        <taxon>Rosoideae incertae sedis</taxon>
        <taxon>Rosa</taxon>
    </lineage>
</organism>
<evidence type="ECO:0000313" key="3">
    <source>
        <dbReference type="Proteomes" id="UP000238479"/>
    </source>
</evidence>
<sequence length="54" mass="6459">MLIEFESKLSIGVKLWVWQSELFKGAIIYLWEFYLNLVVFFTVEVIGSHFFNLI</sequence>
<dbReference type="Gramene" id="PRQ49970">
    <property type="protein sequence ID" value="PRQ49970"/>
    <property type="gene ID" value="RchiOBHm_Chr2g0127881"/>
</dbReference>
<keyword evidence="1" id="KW-0472">Membrane</keyword>
<keyword evidence="1" id="KW-1133">Transmembrane helix</keyword>
<comment type="caution">
    <text evidence="2">The sequence shown here is derived from an EMBL/GenBank/DDBJ whole genome shotgun (WGS) entry which is preliminary data.</text>
</comment>
<gene>
    <name evidence="2" type="ORF">RchiOBHm_Chr2g0127881</name>
</gene>
<keyword evidence="1" id="KW-0812">Transmembrane</keyword>
<name>A0A2P6RU58_ROSCH</name>
<accession>A0A2P6RU58</accession>
<dbReference type="Proteomes" id="UP000238479">
    <property type="component" value="Chromosome 2"/>
</dbReference>
<keyword evidence="3" id="KW-1185">Reference proteome</keyword>
<reference evidence="2 3" key="1">
    <citation type="journal article" date="2018" name="Nat. Genet.">
        <title>The Rosa genome provides new insights in the design of modern roses.</title>
        <authorList>
            <person name="Bendahmane M."/>
        </authorList>
    </citation>
    <scope>NUCLEOTIDE SEQUENCE [LARGE SCALE GENOMIC DNA]</scope>
    <source>
        <strain evidence="3">cv. Old Blush</strain>
    </source>
</reference>
<feature type="transmembrane region" description="Helical" evidence="1">
    <location>
        <begin position="26"/>
        <end position="51"/>
    </location>
</feature>
<dbReference type="EMBL" id="PDCK01000040">
    <property type="protein sequence ID" value="PRQ49970.1"/>
    <property type="molecule type" value="Genomic_DNA"/>
</dbReference>
<dbReference type="AlphaFoldDB" id="A0A2P6RU58"/>